<evidence type="ECO:0000313" key="4">
    <source>
        <dbReference type="EMBL" id="JAB69405.1"/>
    </source>
</evidence>
<dbReference type="PANTHER" id="PTHR13479">
    <property type="entry name" value="30S RIBOSOMAL PROTEIN S18"/>
    <property type="match status" value="1"/>
</dbReference>
<reference evidence="4" key="1">
    <citation type="journal article" date="2015" name="Sci. Rep.">
        <title>Tissue- and time-dependent transcription in Ixodes ricinus salivary glands and midguts when blood feeding on the vertebrate host.</title>
        <authorList>
            <person name="Kotsyfakis M."/>
            <person name="Schwarz A."/>
            <person name="Erhart J."/>
            <person name="Ribeiro J.M."/>
        </authorList>
    </citation>
    <scope>NUCLEOTIDE SEQUENCE</scope>
    <source>
        <tissue evidence="4">Salivary gland and midgut</tissue>
    </source>
</reference>
<dbReference type="InterPro" id="IPR036870">
    <property type="entry name" value="Ribosomal_bS18_sf"/>
</dbReference>
<dbReference type="SUPFAM" id="SSF46911">
    <property type="entry name" value="Ribosomal protein S18"/>
    <property type="match status" value="1"/>
</dbReference>
<keyword evidence="1 4" id="KW-0689">Ribosomal protein</keyword>
<feature type="compositionally biased region" description="Low complexity" evidence="3">
    <location>
        <begin position="148"/>
        <end position="171"/>
    </location>
</feature>
<feature type="region of interest" description="Disordered" evidence="3">
    <location>
        <begin position="148"/>
        <end position="173"/>
    </location>
</feature>
<evidence type="ECO:0000256" key="3">
    <source>
        <dbReference type="SAM" id="MobiDB-lite"/>
    </source>
</evidence>
<dbReference type="GO" id="GO:0032543">
    <property type="term" value="P:mitochondrial translation"/>
    <property type="evidence" value="ECO:0007669"/>
    <property type="project" value="TreeGrafter"/>
</dbReference>
<sequence length="198" mass="21829">MALPRGCNAVSLLYALRSTAFSRSLRTTAAVGVKEIRERQEDGVTIYEGINVDSPRKGLVVKPRHNTTACPLCRVGLTNLKYTDVLILSQFVDSKGNQLPASVTGLCRKQHKLVGRLVYEAQRTGLMHKRRARAEGALAGAQQLLWTSRGSRSTSASPSSTSQSTSRSRPNFSRRVRRRRGLWCRETFISHSAVFAAG</sequence>
<protein>
    <submittedName>
        <fullName evidence="4">Putative mitochondrial ribosomal protein s18a</fullName>
    </submittedName>
</protein>
<dbReference type="EMBL" id="GANP01015063">
    <property type="protein sequence ID" value="JAB69405.1"/>
    <property type="molecule type" value="mRNA"/>
</dbReference>
<dbReference type="GO" id="GO:0070181">
    <property type="term" value="F:small ribosomal subunit rRNA binding"/>
    <property type="evidence" value="ECO:0007669"/>
    <property type="project" value="TreeGrafter"/>
</dbReference>
<dbReference type="GO" id="GO:0003735">
    <property type="term" value="F:structural constituent of ribosome"/>
    <property type="evidence" value="ECO:0007669"/>
    <property type="project" value="InterPro"/>
</dbReference>
<dbReference type="Gene3D" id="4.10.640.10">
    <property type="entry name" value="Ribosomal protein S18"/>
    <property type="match status" value="1"/>
</dbReference>
<dbReference type="FunFam" id="4.10.640.10:FF:000026">
    <property type="entry name" value="28S ribosomal protein S18a, mitochondrial"/>
    <property type="match status" value="1"/>
</dbReference>
<proteinExistence type="evidence at transcript level"/>
<dbReference type="AlphaFoldDB" id="V5GGQ9"/>
<dbReference type="GO" id="GO:0005763">
    <property type="term" value="C:mitochondrial small ribosomal subunit"/>
    <property type="evidence" value="ECO:0007669"/>
    <property type="project" value="TreeGrafter"/>
</dbReference>
<evidence type="ECO:0000256" key="1">
    <source>
        <dbReference type="ARBA" id="ARBA00022980"/>
    </source>
</evidence>
<accession>V5GGQ9</accession>
<evidence type="ECO:0000256" key="2">
    <source>
        <dbReference type="ARBA" id="ARBA00023274"/>
    </source>
</evidence>
<dbReference type="Pfam" id="PF01084">
    <property type="entry name" value="Ribosomal_S18"/>
    <property type="match status" value="1"/>
</dbReference>
<organism evidence="4">
    <name type="scientific">Ixodes ricinus</name>
    <name type="common">Common tick</name>
    <name type="synonym">Acarus ricinus</name>
    <dbReference type="NCBI Taxonomy" id="34613"/>
    <lineage>
        <taxon>Eukaryota</taxon>
        <taxon>Metazoa</taxon>
        <taxon>Ecdysozoa</taxon>
        <taxon>Arthropoda</taxon>
        <taxon>Chelicerata</taxon>
        <taxon>Arachnida</taxon>
        <taxon>Acari</taxon>
        <taxon>Parasitiformes</taxon>
        <taxon>Ixodida</taxon>
        <taxon>Ixodoidea</taxon>
        <taxon>Ixodidae</taxon>
        <taxon>Ixodinae</taxon>
        <taxon>Ixodes</taxon>
    </lineage>
</organism>
<name>V5GGQ9_IXORI</name>
<keyword evidence="2" id="KW-0687">Ribonucleoprotein</keyword>
<dbReference type="InterPro" id="IPR001648">
    <property type="entry name" value="Ribosomal_bS18"/>
</dbReference>
<dbReference type="PANTHER" id="PTHR13479:SF66">
    <property type="entry name" value="LARGE RIBOSOMAL SUBUNIT PROTEIN ML66"/>
    <property type="match status" value="1"/>
</dbReference>